<evidence type="ECO:0000256" key="1">
    <source>
        <dbReference type="SAM" id="MobiDB-lite"/>
    </source>
</evidence>
<organism evidence="2 3">
    <name type="scientific">Suillus plorans</name>
    <dbReference type="NCBI Taxonomy" id="116603"/>
    <lineage>
        <taxon>Eukaryota</taxon>
        <taxon>Fungi</taxon>
        <taxon>Dikarya</taxon>
        <taxon>Basidiomycota</taxon>
        <taxon>Agaricomycotina</taxon>
        <taxon>Agaricomycetes</taxon>
        <taxon>Agaricomycetidae</taxon>
        <taxon>Boletales</taxon>
        <taxon>Suillineae</taxon>
        <taxon>Suillaceae</taxon>
        <taxon>Suillus</taxon>
    </lineage>
</organism>
<sequence>MLTTRGVTRLSHLRSCCLPFADSQAMLIVIPTSRKSLPTVCRLWGVGGIRAAKSTRALSFFLSRSLLVPVCYYHHSRPTTTTHPADPYPWTRTRTRTWPHRYGVAQVWVRVQAGIPMGYPCYSLPGSARVRVTRAGHRYGYYWGMGTGWDSKTRALTRTPAIPVPSINAILPACTLQPAPPPSTQTSCRQHISSCFLRRNSKVPRSFGIRTYRIPDDTTGPPCKLPARCRTRTRHHIATNTFAFSGTCRIPHATFDNTHYVAVQHADGCHQQAPSSTYTTPVNAGVARMHTEDTRTKREGKEEEREEEGMILSDATPDTSHSRATTPPSPISTRSPSTSIVCDTPPATTSASISTLIPMVPAGKPCMGAGTGLSLLYPPKTHTRQSGYGFLPGAESMMSSCRFRHWCFSIIGAWYLSTVRGTRNQQYEHCHKNAQKPHHESTIGCWNRMGVEIGALGGVGGVGDDNGKTSGENAKMGHVWGFMSLWGWSNS</sequence>
<feature type="compositionally biased region" description="Low complexity" evidence="1">
    <location>
        <begin position="322"/>
        <end position="340"/>
    </location>
</feature>
<accession>A0A9P7J106</accession>
<dbReference type="AlphaFoldDB" id="A0A9P7J106"/>
<dbReference type="GeneID" id="64593625"/>
<reference evidence="2" key="1">
    <citation type="journal article" date="2020" name="New Phytol.">
        <title>Comparative genomics reveals dynamic genome evolution in host specialist ectomycorrhizal fungi.</title>
        <authorList>
            <person name="Lofgren L.A."/>
            <person name="Nguyen N.H."/>
            <person name="Vilgalys R."/>
            <person name="Ruytinx J."/>
            <person name="Liao H.L."/>
            <person name="Branco S."/>
            <person name="Kuo A."/>
            <person name="LaButti K."/>
            <person name="Lipzen A."/>
            <person name="Andreopoulos W."/>
            <person name="Pangilinan J."/>
            <person name="Riley R."/>
            <person name="Hundley H."/>
            <person name="Na H."/>
            <person name="Barry K."/>
            <person name="Grigoriev I.V."/>
            <person name="Stajich J.E."/>
            <person name="Kennedy P.G."/>
        </authorList>
    </citation>
    <scope>NUCLEOTIDE SEQUENCE</scope>
    <source>
        <strain evidence="2">S12</strain>
    </source>
</reference>
<dbReference type="Proteomes" id="UP000719766">
    <property type="component" value="Unassembled WGS sequence"/>
</dbReference>
<keyword evidence="3" id="KW-1185">Reference proteome</keyword>
<feature type="compositionally biased region" description="Basic and acidic residues" evidence="1">
    <location>
        <begin position="289"/>
        <end position="303"/>
    </location>
</feature>
<evidence type="ECO:0000313" key="2">
    <source>
        <dbReference type="EMBL" id="KAG1798577.1"/>
    </source>
</evidence>
<dbReference type="EMBL" id="JABBWE010000013">
    <property type="protein sequence ID" value="KAG1798577.1"/>
    <property type="molecule type" value="Genomic_DNA"/>
</dbReference>
<comment type="caution">
    <text evidence="2">The sequence shown here is derived from an EMBL/GenBank/DDBJ whole genome shotgun (WGS) entry which is preliminary data.</text>
</comment>
<dbReference type="RefSeq" id="XP_041163263.1">
    <property type="nucleotide sequence ID" value="XM_041299861.1"/>
</dbReference>
<feature type="region of interest" description="Disordered" evidence="1">
    <location>
        <begin position="288"/>
        <end position="340"/>
    </location>
</feature>
<proteinExistence type="predicted"/>
<evidence type="ECO:0000313" key="3">
    <source>
        <dbReference type="Proteomes" id="UP000719766"/>
    </source>
</evidence>
<gene>
    <name evidence="2" type="ORF">HD556DRAFT_1306028</name>
</gene>
<name>A0A9P7J106_9AGAM</name>
<protein>
    <submittedName>
        <fullName evidence="2">Uncharacterized protein</fullName>
    </submittedName>
</protein>